<reference evidence="1 2" key="1">
    <citation type="submission" date="2020-05" db="EMBL/GenBank/DDBJ databases">
        <authorList>
            <person name="Campoy J."/>
            <person name="Schneeberger K."/>
            <person name="Spophaly S."/>
        </authorList>
    </citation>
    <scope>NUCLEOTIDE SEQUENCE [LARGE SCALE GENOMIC DNA]</scope>
    <source>
        <strain evidence="1">PruArmRojPasFocal</strain>
    </source>
</reference>
<protein>
    <submittedName>
        <fullName evidence="1">Uncharacterized protein</fullName>
    </submittedName>
</protein>
<name>A0A6J5UCR6_PRUAR</name>
<dbReference type="EMBL" id="CAEKDK010000003">
    <property type="protein sequence ID" value="CAB4273417.1"/>
    <property type="molecule type" value="Genomic_DNA"/>
</dbReference>
<dbReference type="Proteomes" id="UP000507222">
    <property type="component" value="Unassembled WGS sequence"/>
</dbReference>
<proteinExistence type="predicted"/>
<accession>A0A6J5UCR6</accession>
<evidence type="ECO:0000313" key="2">
    <source>
        <dbReference type="Proteomes" id="UP000507222"/>
    </source>
</evidence>
<dbReference type="AlphaFoldDB" id="A0A6J5UCR6"/>
<gene>
    <name evidence="1" type="ORF">CURHAP_LOCUS21029</name>
</gene>
<evidence type="ECO:0000313" key="1">
    <source>
        <dbReference type="EMBL" id="CAB4273417.1"/>
    </source>
</evidence>
<sequence>MLLNHRWSSLLVPEKWWQTPHVGFFKINVDGVLNMSLGTRGVGMVVRDSKDGLCRVVAMRAPSLLPFWPLSCILLKLASPLRSMHLFYLY</sequence>
<organism evidence="1 2">
    <name type="scientific">Prunus armeniaca</name>
    <name type="common">Apricot</name>
    <name type="synonym">Armeniaca vulgaris</name>
    <dbReference type="NCBI Taxonomy" id="36596"/>
    <lineage>
        <taxon>Eukaryota</taxon>
        <taxon>Viridiplantae</taxon>
        <taxon>Streptophyta</taxon>
        <taxon>Embryophyta</taxon>
        <taxon>Tracheophyta</taxon>
        <taxon>Spermatophyta</taxon>
        <taxon>Magnoliopsida</taxon>
        <taxon>eudicotyledons</taxon>
        <taxon>Gunneridae</taxon>
        <taxon>Pentapetalae</taxon>
        <taxon>rosids</taxon>
        <taxon>fabids</taxon>
        <taxon>Rosales</taxon>
        <taxon>Rosaceae</taxon>
        <taxon>Amygdaloideae</taxon>
        <taxon>Amygdaleae</taxon>
        <taxon>Prunus</taxon>
    </lineage>
</organism>